<proteinExistence type="predicted"/>
<name>A0ABS4RYN6_PAEXY</name>
<gene>
    <name evidence="1" type="ORF">J2Z28_004133</name>
</gene>
<keyword evidence="2" id="KW-1185">Reference proteome</keyword>
<evidence type="ECO:0000313" key="2">
    <source>
        <dbReference type="Proteomes" id="UP000810207"/>
    </source>
</evidence>
<reference evidence="1 2" key="1">
    <citation type="submission" date="2021-03" db="EMBL/GenBank/DDBJ databases">
        <title>Genomic Encyclopedia of Type Strains, Phase IV (KMG-IV): sequencing the most valuable type-strain genomes for metagenomic binning, comparative biology and taxonomic classification.</title>
        <authorList>
            <person name="Goeker M."/>
        </authorList>
    </citation>
    <scope>NUCLEOTIDE SEQUENCE [LARGE SCALE GENOMIC DNA]</scope>
    <source>
        <strain evidence="1 2">DSM 21292</strain>
    </source>
</reference>
<organism evidence="1 2">
    <name type="scientific">Paenibacillus xylanexedens</name>
    <dbReference type="NCBI Taxonomy" id="528191"/>
    <lineage>
        <taxon>Bacteria</taxon>
        <taxon>Bacillati</taxon>
        <taxon>Bacillota</taxon>
        <taxon>Bacilli</taxon>
        <taxon>Bacillales</taxon>
        <taxon>Paenibacillaceae</taxon>
        <taxon>Paenibacillus</taxon>
    </lineage>
</organism>
<dbReference type="Gene3D" id="3.40.30.10">
    <property type="entry name" value="Glutaredoxin"/>
    <property type="match status" value="1"/>
</dbReference>
<sequence>MDNIAVTKEYLNWNGDHVSFEPQGSRLCLIFLSLYCLRCVDLLPHIGDIVTKQSMDTRFVILVDGDYETNKEMVEYFNWKMPVVQVESQEMGTEFAVYETPTVQIYSADGNRISSGIADEAKDVHFYLERARLEGGVL</sequence>
<dbReference type="InterPro" id="IPR036249">
    <property type="entry name" value="Thioredoxin-like_sf"/>
</dbReference>
<comment type="caution">
    <text evidence="1">The sequence shown here is derived from an EMBL/GenBank/DDBJ whole genome shotgun (WGS) entry which is preliminary data.</text>
</comment>
<dbReference type="RefSeq" id="WP_211083976.1">
    <property type="nucleotide sequence ID" value="NZ_CBCSLC010000032.1"/>
</dbReference>
<dbReference type="EMBL" id="JAGIKV010000016">
    <property type="protein sequence ID" value="MBP2247470.1"/>
    <property type="molecule type" value="Genomic_DNA"/>
</dbReference>
<dbReference type="Proteomes" id="UP000810207">
    <property type="component" value="Unassembled WGS sequence"/>
</dbReference>
<evidence type="ECO:0000313" key="1">
    <source>
        <dbReference type="EMBL" id="MBP2247470.1"/>
    </source>
</evidence>
<accession>A0ABS4RYN6</accession>
<dbReference type="SUPFAM" id="SSF52833">
    <property type="entry name" value="Thioredoxin-like"/>
    <property type="match status" value="1"/>
</dbReference>
<protein>
    <submittedName>
        <fullName evidence="1">Thioredoxin-related protein</fullName>
    </submittedName>
</protein>